<dbReference type="AlphaFoldDB" id="A0A388TES9"/>
<dbReference type="Proteomes" id="UP000269352">
    <property type="component" value="Unassembled WGS sequence"/>
</dbReference>
<comment type="caution">
    <text evidence="1">The sequence shown here is derived from an EMBL/GenBank/DDBJ whole genome shotgun (WGS) entry which is preliminary data.</text>
</comment>
<keyword evidence="2" id="KW-1185">Reference proteome</keyword>
<organism evidence="1 2">
    <name type="scientific">Termititenax aidoneus</name>
    <dbReference type="NCBI Taxonomy" id="2218524"/>
    <lineage>
        <taxon>Bacteria</taxon>
        <taxon>Bacillati</taxon>
        <taxon>Candidatus Margulisiibacteriota</taxon>
        <taxon>Candidatus Termititenacia</taxon>
        <taxon>Candidatus Termititenacales</taxon>
        <taxon>Candidatus Termititenacaceae</taxon>
        <taxon>Candidatus Termititenax</taxon>
    </lineage>
</organism>
<gene>
    <name evidence="1" type="ORF">NO1_2120</name>
</gene>
<protein>
    <submittedName>
        <fullName evidence="1">Uncharacterized protein</fullName>
    </submittedName>
</protein>
<sequence>AAEFVPQSSAWRPRNLAELTTLQQEKDFVQLVFTPERRLLSPEDGAAKISLAEFAGYLNQALQLRLPAEFAGIFDDLDFLYFNGLLGSAAEGVVEASPGYFSVSRLAEILARVDGYSETLDAAENPREKAVEILIATGYYTAEDFVPPETEVTLAKAQSLFMRTAFAHKRLAAEFGDYPLVWLDAADLERGRLALRFYNAEHFDRYSWTYGRQTVSGKVDGRNSVVIAPNLRENGMAFIEVFDRAGRVWRFSAPVGLAGEPLFLARTDPPKLEAGMRARVNFAAPENLTLDSVELRIGDSAKALPLRRQDNGLWAGMLTVPDTAKTDEYIFAFTASIGGRTYEKKIQVPVRGFESSVVQKPAQKGQRVLTRVSAPSVPAGEPFYIYAGLSGGGQLQEMRIVFPDESYIVAEPYGARLWRAALSSAIAGRNEYKAVAVFADGASAEQSGSFYVETSAPKTAPAAAAPPKPDKVKQRLNKVYYPVEIMLSPAKPRPAGVLTIKAKYAAPLRQVYARIKDQQFPLRQNGAIWQTQYVLPAQSQTLYIQIYAEDAQGNLSMTEKTLKY</sequence>
<accession>A0A388TES9</accession>
<evidence type="ECO:0000313" key="2">
    <source>
        <dbReference type="Proteomes" id="UP000269352"/>
    </source>
</evidence>
<name>A0A388TES9_TERA1</name>
<reference evidence="1 2" key="1">
    <citation type="journal article" date="2019" name="ISME J.">
        <title>Genome analyses of uncultured TG2/ZB3 bacteria in 'Margulisbacteria' specifically attached to ectosymbiotic spirochetes of protists in the termite gut.</title>
        <authorList>
            <person name="Utami Y.D."/>
            <person name="Kuwahara H."/>
            <person name="Igai K."/>
            <person name="Murakami T."/>
            <person name="Sugaya K."/>
            <person name="Morikawa T."/>
            <person name="Nagura Y."/>
            <person name="Yuki M."/>
            <person name="Deevong P."/>
            <person name="Inoue T."/>
            <person name="Kihara K."/>
            <person name="Lo N."/>
            <person name="Yamada A."/>
            <person name="Ohkuma M."/>
            <person name="Hongoh Y."/>
        </authorList>
    </citation>
    <scope>NUCLEOTIDE SEQUENCE [LARGE SCALE GENOMIC DNA]</scope>
    <source>
        <strain evidence="1">NkOx7-01</strain>
    </source>
</reference>
<feature type="non-terminal residue" evidence="1">
    <location>
        <position position="1"/>
    </location>
</feature>
<dbReference type="EMBL" id="BGZN01000144">
    <property type="protein sequence ID" value="GBR75058.1"/>
    <property type="molecule type" value="Genomic_DNA"/>
</dbReference>
<proteinExistence type="predicted"/>
<evidence type="ECO:0000313" key="1">
    <source>
        <dbReference type="EMBL" id="GBR75058.1"/>
    </source>
</evidence>